<dbReference type="EMBL" id="CADCWI010000040">
    <property type="protein sequence ID" value="CAA9547840.1"/>
    <property type="molecule type" value="Genomic_DNA"/>
</dbReference>
<gene>
    <name evidence="9" type="ORF">AVDCRST_MAG43-818</name>
</gene>
<keyword evidence="6" id="KW-0418">Kinase</keyword>
<dbReference type="SUPFAM" id="SSF55781">
    <property type="entry name" value="GAF domain-like"/>
    <property type="match status" value="2"/>
</dbReference>
<dbReference type="PROSITE" id="PS50109">
    <property type="entry name" value="HIS_KIN"/>
    <property type="match status" value="1"/>
</dbReference>
<dbReference type="Gene3D" id="3.30.565.10">
    <property type="entry name" value="Histidine kinase-like ATPase, C-terminal domain"/>
    <property type="match status" value="1"/>
</dbReference>
<protein>
    <recommendedName>
        <fullName evidence="2">histidine kinase</fullName>
        <ecNumber evidence="2">2.7.13.3</ecNumber>
    </recommendedName>
</protein>
<dbReference type="Pfam" id="PF02518">
    <property type="entry name" value="HATPase_c"/>
    <property type="match status" value="1"/>
</dbReference>
<evidence type="ECO:0000256" key="5">
    <source>
        <dbReference type="ARBA" id="ARBA00022741"/>
    </source>
</evidence>
<evidence type="ECO:0000313" key="9">
    <source>
        <dbReference type="EMBL" id="CAA9547840.1"/>
    </source>
</evidence>
<dbReference type="InterPro" id="IPR036890">
    <property type="entry name" value="HATPase_C_sf"/>
</dbReference>
<reference evidence="9" key="1">
    <citation type="submission" date="2020-02" db="EMBL/GenBank/DDBJ databases">
        <authorList>
            <person name="Meier V. D."/>
        </authorList>
    </citation>
    <scope>NUCLEOTIDE SEQUENCE</scope>
    <source>
        <strain evidence="9">AVDCRST_MAG43</strain>
    </source>
</reference>
<dbReference type="GO" id="GO:0004673">
    <property type="term" value="F:protein histidine kinase activity"/>
    <property type="evidence" value="ECO:0007669"/>
    <property type="project" value="UniProtKB-EC"/>
</dbReference>
<dbReference type="PANTHER" id="PTHR41523">
    <property type="entry name" value="TWO-COMPONENT SYSTEM SENSOR PROTEIN"/>
    <property type="match status" value="1"/>
</dbReference>
<dbReference type="SUPFAM" id="SSF55874">
    <property type="entry name" value="ATPase domain of HSP90 chaperone/DNA topoisomerase II/histidine kinase"/>
    <property type="match status" value="1"/>
</dbReference>
<dbReference type="InterPro" id="IPR005467">
    <property type="entry name" value="His_kinase_dom"/>
</dbReference>
<dbReference type="SMART" id="SM00387">
    <property type="entry name" value="HATPase_c"/>
    <property type="match status" value="1"/>
</dbReference>
<keyword evidence="3" id="KW-0597">Phosphoprotein</keyword>
<keyword evidence="5" id="KW-0547">Nucleotide-binding</keyword>
<dbReference type="InterPro" id="IPR011495">
    <property type="entry name" value="Sig_transdc_His_kin_sub2_dim/P"/>
</dbReference>
<dbReference type="InterPro" id="IPR003594">
    <property type="entry name" value="HATPase_dom"/>
</dbReference>
<dbReference type="EC" id="2.7.13.3" evidence="2"/>
<dbReference type="GO" id="GO:0005524">
    <property type="term" value="F:ATP binding"/>
    <property type="evidence" value="ECO:0007669"/>
    <property type="project" value="UniProtKB-KW"/>
</dbReference>
<dbReference type="SMART" id="SM00065">
    <property type="entry name" value="GAF"/>
    <property type="match status" value="2"/>
</dbReference>
<dbReference type="Gene3D" id="3.30.450.40">
    <property type="match status" value="2"/>
</dbReference>
<evidence type="ECO:0000256" key="4">
    <source>
        <dbReference type="ARBA" id="ARBA00022679"/>
    </source>
</evidence>
<evidence type="ECO:0000259" key="8">
    <source>
        <dbReference type="PROSITE" id="PS50109"/>
    </source>
</evidence>
<organism evidence="9">
    <name type="scientific">uncultured Thermomicrobiales bacterium</name>
    <dbReference type="NCBI Taxonomy" id="1645740"/>
    <lineage>
        <taxon>Bacteria</taxon>
        <taxon>Pseudomonadati</taxon>
        <taxon>Thermomicrobiota</taxon>
        <taxon>Thermomicrobia</taxon>
        <taxon>Thermomicrobiales</taxon>
        <taxon>environmental samples</taxon>
    </lineage>
</organism>
<keyword evidence="7" id="KW-0067">ATP-binding</keyword>
<dbReference type="Pfam" id="PF01590">
    <property type="entry name" value="GAF"/>
    <property type="match status" value="2"/>
</dbReference>
<evidence type="ECO:0000256" key="6">
    <source>
        <dbReference type="ARBA" id="ARBA00022777"/>
    </source>
</evidence>
<name>A0A6J4UE95_9BACT</name>
<dbReference type="AlphaFoldDB" id="A0A6J4UE95"/>
<dbReference type="Pfam" id="PF07568">
    <property type="entry name" value="HisKA_2"/>
    <property type="match status" value="1"/>
</dbReference>
<dbReference type="PANTHER" id="PTHR41523:SF8">
    <property type="entry name" value="ETHYLENE RESPONSE SENSOR PROTEIN"/>
    <property type="match status" value="1"/>
</dbReference>
<proteinExistence type="predicted"/>
<evidence type="ECO:0000256" key="1">
    <source>
        <dbReference type="ARBA" id="ARBA00000085"/>
    </source>
</evidence>
<comment type="catalytic activity">
    <reaction evidence="1">
        <text>ATP + protein L-histidine = ADP + protein N-phospho-L-histidine.</text>
        <dbReference type="EC" id="2.7.13.3"/>
    </reaction>
</comment>
<feature type="domain" description="Histidine kinase" evidence="8">
    <location>
        <begin position="460"/>
        <end position="655"/>
    </location>
</feature>
<evidence type="ECO:0000256" key="2">
    <source>
        <dbReference type="ARBA" id="ARBA00012438"/>
    </source>
</evidence>
<keyword evidence="4" id="KW-0808">Transferase</keyword>
<dbReference type="InterPro" id="IPR029016">
    <property type="entry name" value="GAF-like_dom_sf"/>
</dbReference>
<dbReference type="InterPro" id="IPR003018">
    <property type="entry name" value="GAF"/>
</dbReference>
<accession>A0A6J4UE95</accession>
<evidence type="ECO:0000256" key="7">
    <source>
        <dbReference type="ARBA" id="ARBA00022840"/>
    </source>
</evidence>
<evidence type="ECO:0000256" key="3">
    <source>
        <dbReference type="ARBA" id="ARBA00022553"/>
    </source>
</evidence>
<sequence>MPSNVPLQSLAEQLESRVCSAYDPESGKSLSGGQPLVDAFSEFGERAAQQGIPLEDVMAAGVDTLQAIFERLGGSVSDPGTMMAAGVALSAAARSHIEGKSPSERTAPGAAGELPTQVARLAALHKINRAATADLKLSETLQTIVSVVADTTASDACNVFLYDDTTGLLVLRAAVGLNPASINAVTIRLGSGITGSAALEGRLISAPDAHQHENFLSHPGVGDEIYTSQVAVPILLQGQNRLVGILNIHSISRREFDRDDLEFLQTVAGELAISIENARQYSSTDERLRQKLTELGTLQRVSRMLASTLDLPAVLRLISEQAIELVHAEAAAIFRLPTLPWRATSDTQPIIEYRAGTIREIVNPADRDDVVADVIRTGTLRRSNLEYTDGTSTLFCLPLRTARETVGALCLRLRSGLELDDDTVDLLQAFSDSAAMAIENAQLYQDAMHSIQTQSALVQEMHHRVRNNLQTVAALLSLQLRTAEDAPWATEIREAISRIQSIAAVHDLLSDEERLAGTTVDVIARMVAEDAHSTLIPPGLNVQFDIHESSLTVPSRQATIISLLINELTANAISHGFQGRDTGTVRIRAWEASGMAHIEVFNDGRGVPDGFDPASSSGLGMRITQRLVTSDLKGTFRIASDDQGTSALITFPLAGWDTNEIPA</sequence>